<dbReference type="PANTHER" id="PTHR43798">
    <property type="entry name" value="MONOACYLGLYCEROL LIPASE"/>
    <property type="match status" value="1"/>
</dbReference>
<dbReference type="Pfam" id="PF00561">
    <property type="entry name" value="Abhydrolase_1"/>
    <property type="match status" value="1"/>
</dbReference>
<keyword evidence="1" id="KW-0378">Hydrolase</keyword>
<dbReference type="InterPro" id="IPR000639">
    <property type="entry name" value="Epox_hydrolase-like"/>
</dbReference>
<comment type="caution">
    <text evidence="3">The sequence shown here is derived from an EMBL/GenBank/DDBJ whole genome shotgun (WGS) entry which is preliminary data.</text>
</comment>
<dbReference type="AlphaFoldDB" id="A0A0F5FXD4"/>
<feature type="domain" description="AB hydrolase-1" evidence="2">
    <location>
        <begin position="25"/>
        <end position="141"/>
    </location>
</feature>
<dbReference type="GO" id="GO:0016787">
    <property type="term" value="F:hydrolase activity"/>
    <property type="evidence" value="ECO:0007669"/>
    <property type="project" value="UniProtKB-KW"/>
</dbReference>
<evidence type="ECO:0000313" key="3">
    <source>
        <dbReference type="EMBL" id="KKB12847.1"/>
    </source>
</evidence>
<gene>
    <name evidence="3" type="ORF">VE25_05260</name>
</gene>
<dbReference type="SUPFAM" id="SSF53474">
    <property type="entry name" value="alpha/beta-Hydrolases"/>
    <property type="match status" value="1"/>
</dbReference>
<organism evidence="3 4">
    <name type="scientific">Devosia geojensis</name>
    <dbReference type="NCBI Taxonomy" id="443610"/>
    <lineage>
        <taxon>Bacteria</taxon>
        <taxon>Pseudomonadati</taxon>
        <taxon>Pseudomonadota</taxon>
        <taxon>Alphaproteobacteria</taxon>
        <taxon>Hyphomicrobiales</taxon>
        <taxon>Devosiaceae</taxon>
        <taxon>Devosia</taxon>
    </lineage>
</organism>
<dbReference type="PANTHER" id="PTHR43798:SF31">
    <property type="entry name" value="AB HYDROLASE SUPERFAMILY PROTEIN YCLE"/>
    <property type="match status" value="1"/>
</dbReference>
<proteinExistence type="predicted"/>
<dbReference type="PATRIC" id="fig|443610.3.peg.3605"/>
<evidence type="ECO:0000259" key="2">
    <source>
        <dbReference type="Pfam" id="PF00561"/>
    </source>
</evidence>
<dbReference type="InterPro" id="IPR000073">
    <property type="entry name" value="AB_hydrolase_1"/>
</dbReference>
<name>A0A0F5FXD4_9HYPH</name>
<dbReference type="Gene3D" id="3.40.50.1820">
    <property type="entry name" value="alpha/beta hydrolase"/>
    <property type="match status" value="1"/>
</dbReference>
<dbReference type="GO" id="GO:0016020">
    <property type="term" value="C:membrane"/>
    <property type="evidence" value="ECO:0007669"/>
    <property type="project" value="TreeGrafter"/>
</dbReference>
<dbReference type="Proteomes" id="UP000033632">
    <property type="component" value="Unassembled WGS sequence"/>
</dbReference>
<dbReference type="InterPro" id="IPR050266">
    <property type="entry name" value="AB_hydrolase_sf"/>
</dbReference>
<dbReference type="RefSeq" id="WP_046107546.1">
    <property type="nucleotide sequence ID" value="NZ_JZEX01000057.1"/>
</dbReference>
<dbReference type="InterPro" id="IPR029058">
    <property type="entry name" value="AB_hydrolase_fold"/>
</dbReference>
<evidence type="ECO:0000313" key="4">
    <source>
        <dbReference type="Proteomes" id="UP000033632"/>
    </source>
</evidence>
<dbReference type="STRING" id="443610.VE25_05260"/>
<dbReference type="PRINTS" id="PR00111">
    <property type="entry name" value="ABHYDROLASE"/>
</dbReference>
<keyword evidence="4" id="KW-1185">Reference proteome</keyword>
<evidence type="ECO:0000256" key="1">
    <source>
        <dbReference type="ARBA" id="ARBA00022801"/>
    </source>
</evidence>
<dbReference type="EMBL" id="JZEX01000057">
    <property type="protein sequence ID" value="KKB12847.1"/>
    <property type="molecule type" value="Genomic_DNA"/>
</dbReference>
<protein>
    <recommendedName>
        <fullName evidence="2">AB hydrolase-1 domain-containing protein</fullName>
    </recommendedName>
</protein>
<dbReference type="OrthoDB" id="9804723at2"/>
<dbReference type="PRINTS" id="PR00412">
    <property type="entry name" value="EPOXHYDRLASE"/>
</dbReference>
<accession>A0A0F5FXD4</accession>
<sequence>MPINAFIIDLASARLAGQESGTGLPVVFLHAGVADSRMWASQIEAVAEAGFRAVAYDRRGFGESESADEAFSHLGDLEAVLEQLGIHAAVFVGASMGGALAIDFALEYPERVVGLVLVGTALSGAAEPELPDEVMPLIEAMEIAEERGDIEMLNRAEAHAWLDGPMSQNGRVSGPVRELFLAMNGAALAKPRLTQEEPPVAALDYLAGIEAPVLLAVGSLDFPHIIARHDELSEEFDNAFAIMIENTAHLSPLERPDLFNPLLLEFLAAITGGED</sequence>
<reference evidence="3 4" key="1">
    <citation type="submission" date="2015-03" db="EMBL/GenBank/DDBJ databases">
        <authorList>
            <person name="Hassan Y.I."/>
            <person name="Lepp D."/>
            <person name="Li X.-Z."/>
            <person name="Zhou T."/>
        </authorList>
    </citation>
    <scope>NUCLEOTIDE SEQUENCE [LARGE SCALE GENOMIC DNA]</scope>
    <source>
        <strain evidence="3 4">BD-c194</strain>
    </source>
</reference>